<reference evidence="2" key="1">
    <citation type="submission" date="2019-04" db="EMBL/GenBank/DDBJ databases">
        <title>Draft genome sequence of Pseudonocardiaceae bacterium SL3-2-4.</title>
        <authorList>
            <person name="Ningsih F."/>
            <person name="Yokota A."/>
            <person name="Sakai Y."/>
            <person name="Nanatani K."/>
            <person name="Yabe S."/>
            <person name="Oetari A."/>
            <person name="Sjamsuridzal W."/>
        </authorList>
    </citation>
    <scope>NUCLEOTIDE SEQUENCE [LARGE SCALE GENOMIC DNA]</scope>
    <source>
        <strain evidence="2">SL3-2-4</strain>
    </source>
</reference>
<proteinExistence type="predicted"/>
<sequence length="433" mass="46591">MAQQQPRTRLEQRFQNAHMSVREFCAAFDQAANDLGERVSVSESQAKRWLAGKSELPRPAACRVLAHWWGEPTATLLGPPLAEVEPAPTRTEEELIVTAGRESVEHALTAASALDPSALEQLHAEAQRAARAYYTTPPLALLGDLVRLRDSVYTQLDRTNKPRQKAELYLIAGQVCGLLSSVSWDLGHPEVADEQARAAHTYGSVIDHASLLAWARALQVTVTFWSGRPRRAVAIAEAALAIAPAGTARARLHFVHARALSMIGARQEVATALDDAADELDRAGDDPFLDEVGGELGFDRSRRALCAGASYVCLGDGDRAAAEAATALELFAARPPAQRWVAGELGAQVDLAAARTLRGDLAGTEEALTPVFELSPDRRTEALSRRLAILAHALGSTRYRGAVEARRLGEQIEEFTAASLARITARPAITAGE</sequence>
<protein>
    <submittedName>
        <fullName evidence="1">Uncharacterized protein</fullName>
    </submittedName>
</protein>
<organism evidence="1 2">
    <name type="scientific">Gandjariella thermophila</name>
    <dbReference type="NCBI Taxonomy" id="1931992"/>
    <lineage>
        <taxon>Bacteria</taxon>
        <taxon>Bacillati</taxon>
        <taxon>Actinomycetota</taxon>
        <taxon>Actinomycetes</taxon>
        <taxon>Pseudonocardiales</taxon>
        <taxon>Pseudonocardiaceae</taxon>
        <taxon>Gandjariella</taxon>
    </lineage>
</organism>
<evidence type="ECO:0000313" key="2">
    <source>
        <dbReference type="Proteomes" id="UP000298860"/>
    </source>
</evidence>
<dbReference type="GO" id="GO:0003677">
    <property type="term" value="F:DNA binding"/>
    <property type="evidence" value="ECO:0007669"/>
    <property type="project" value="InterPro"/>
</dbReference>
<dbReference type="InterPro" id="IPR010982">
    <property type="entry name" value="Lambda_DNA-bd_dom_sf"/>
</dbReference>
<dbReference type="RefSeq" id="WP_137816850.1">
    <property type="nucleotide sequence ID" value="NZ_BJFL01000070.1"/>
</dbReference>
<name>A0A4D4JBC2_9PSEU</name>
<gene>
    <name evidence="1" type="ORF">GTS_55840</name>
</gene>
<dbReference type="OrthoDB" id="4518481at2"/>
<comment type="caution">
    <text evidence="1">The sequence shown here is derived from an EMBL/GenBank/DDBJ whole genome shotgun (WGS) entry which is preliminary data.</text>
</comment>
<dbReference type="Gene3D" id="1.10.260.40">
    <property type="entry name" value="lambda repressor-like DNA-binding domains"/>
    <property type="match status" value="1"/>
</dbReference>
<accession>A0A4D4JBC2</accession>
<dbReference type="EMBL" id="BJFL01000070">
    <property type="protein sequence ID" value="GDY33951.1"/>
    <property type="molecule type" value="Genomic_DNA"/>
</dbReference>
<dbReference type="AlphaFoldDB" id="A0A4D4JBC2"/>
<keyword evidence="2" id="KW-1185">Reference proteome</keyword>
<evidence type="ECO:0000313" key="1">
    <source>
        <dbReference type="EMBL" id="GDY33951.1"/>
    </source>
</evidence>
<dbReference type="Proteomes" id="UP000298860">
    <property type="component" value="Unassembled WGS sequence"/>
</dbReference>